<dbReference type="PROSITE" id="PS50893">
    <property type="entry name" value="ABC_TRANSPORTER_2"/>
    <property type="match status" value="1"/>
</dbReference>
<evidence type="ECO:0000313" key="13">
    <source>
        <dbReference type="EMBL" id="QYZ79636.1"/>
    </source>
</evidence>
<dbReference type="GO" id="GO:1901238">
    <property type="term" value="F:ABC-type tungstate transporter activity"/>
    <property type="evidence" value="ECO:0007669"/>
    <property type="project" value="UniProtKB-EC"/>
</dbReference>
<dbReference type="InterPro" id="IPR004606">
    <property type="entry name" value="Mop_domain"/>
</dbReference>
<dbReference type="SMART" id="SM00382">
    <property type="entry name" value="AAA"/>
    <property type="match status" value="1"/>
</dbReference>
<protein>
    <recommendedName>
        <fullName evidence="9">Molybdate/tungstate import ATP-binding protein WtpC</fullName>
        <ecNumber evidence="8">7.3.2.6</ecNumber>
    </recommendedName>
</protein>
<dbReference type="InterPro" id="IPR003439">
    <property type="entry name" value="ABC_transporter-like_ATP-bd"/>
</dbReference>
<evidence type="ECO:0000313" key="14">
    <source>
        <dbReference type="Proteomes" id="UP000826709"/>
    </source>
</evidence>
<evidence type="ECO:0000256" key="1">
    <source>
        <dbReference type="ARBA" id="ARBA00004202"/>
    </source>
</evidence>
<evidence type="ECO:0000256" key="2">
    <source>
        <dbReference type="ARBA" id="ARBA00022448"/>
    </source>
</evidence>
<proteinExistence type="inferred from homology"/>
<evidence type="ECO:0000256" key="4">
    <source>
        <dbReference type="ARBA" id="ARBA00022741"/>
    </source>
</evidence>
<evidence type="ECO:0000256" key="10">
    <source>
        <dbReference type="ARBA" id="ARBA00047936"/>
    </source>
</evidence>
<dbReference type="Pfam" id="PF00005">
    <property type="entry name" value="ABC_tran"/>
    <property type="match status" value="1"/>
</dbReference>
<reference evidence="13" key="2">
    <citation type="submission" date="2019-03" db="EMBL/GenBank/DDBJ databases">
        <authorList>
            <person name="Chen S.-C."/>
            <person name="Wu S.-Y."/>
            <person name="Lai M.-C."/>
        </authorList>
    </citation>
    <scope>NUCLEOTIDE SEQUENCE</scope>
    <source>
        <strain evidence="13">ML15</strain>
    </source>
</reference>
<keyword evidence="5 13" id="KW-0067">ATP-binding</keyword>
<evidence type="ECO:0000256" key="5">
    <source>
        <dbReference type="ARBA" id="ARBA00022840"/>
    </source>
</evidence>
<dbReference type="Gene3D" id="3.40.50.300">
    <property type="entry name" value="P-loop containing nucleotide triphosphate hydrolases"/>
    <property type="match status" value="1"/>
</dbReference>
<accession>A0A8G1EGY7</accession>
<keyword evidence="4" id="KW-0547">Nucleotide-binding</keyword>
<evidence type="ECO:0000256" key="7">
    <source>
        <dbReference type="ARBA" id="ARBA00038781"/>
    </source>
</evidence>
<dbReference type="CDD" id="cd03260">
    <property type="entry name" value="ABC_PstB_phosphate_transporter"/>
    <property type="match status" value="1"/>
</dbReference>
<dbReference type="PROSITE" id="PS00211">
    <property type="entry name" value="ABC_TRANSPORTER_1"/>
    <property type="match status" value="1"/>
</dbReference>
<dbReference type="InterPro" id="IPR027417">
    <property type="entry name" value="P-loop_NTPase"/>
</dbReference>
<dbReference type="PROSITE" id="PS51866">
    <property type="entry name" value="MOP"/>
    <property type="match status" value="1"/>
</dbReference>
<dbReference type="EC" id="7.3.2.6" evidence="8"/>
<reference evidence="13" key="1">
    <citation type="journal article" date="2005" name="Int. J. Syst. Evol. Microbiol.">
        <title>Methanofollis formosanus sp. nov., isolated from a fish pond.</title>
        <authorList>
            <person name="Wu S.Y."/>
            <person name="Chen S.C."/>
            <person name="Lai M.C."/>
        </authorList>
    </citation>
    <scope>NUCLEOTIDE SEQUENCE</scope>
    <source>
        <strain evidence="13">ML15</strain>
    </source>
</reference>
<evidence type="ECO:0000256" key="8">
    <source>
        <dbReference type="ARBA" id="ARBA00039025"/>
    </source>
</evidence>
<dbReference type="InterPro" id="IPR005116">
    <property type="entry name" value="Transp-assoc_OB_typ1"/>
</dbReference>
<comment type="subunit">
    <text evidence="7">The complex is composed of two ATP-binding proteins (WtpC), two transmembrane proteins (WtpB) and a solute-binding protein (WtpA).</text>
</comment>
<dbReference type="GO" id="GO:0005886">
    <property type="term" value="C:plasma membrane"/>
    <property type="evidence" value="ECO:0007669"/>
    <property type="project" value="UniProtKB-SubCell"/>
</dbReference>
<organism evidence="13 14">
    <name type="scientific">Methanofollis formosanus</name>
    <dbReference type="NCBI Taxonomy" id="299308"/>
    <lineage>
        <taxon>Archaea</taxon>
        <taxon>Methanobacteriati</taxon>
        <taxon>Methanobacteriota</taxon>
        <taxon>Stenosarchaea group</taxon>
        <taxon>Methanomicrobia</taxon>
        <taxon>Methanomicrobiales</taxon>
        <taxon>Methanomicrobiaceae</taxon>
        <taxon>Methanofollis</taxon>
    </lineage>
</organism>
<comment type="catalytic activity">
    <reaction evidence="10">
        <text>tungstate(in) + ATP + H2O = tungstate(out) + ADP + phosphate + H(+)</text>
        <dbReference type="Rhea" id="RHEA:35027"/>
        <dbReference type="ChEBI" id="CHEBI:15377"/>
        <dbReference type="ChEBI" id="CHEBI:15378"/>
        <dbReference type="ChEBI" id="CHEBI:30616"/>
        <dbReference type="ChEBI" id="CHEBI:43474"/>
        <dbReference type="ChEBI" id="CHEBI:46502"/>
        <dbReference type="ChEBI" id="CHEBI:456216"/>
        <dbReference type="EC" id="7.3.2.6"/>
    </reaction>
</comment>
<dbReference type="PANTHER" id="PTHR42781">
    <property type="entry name" value="SPERMIDINE/PUTRESCINE IMPORT ATP-BINDING PROTEIN POTA"/>
    <property type="match status" value="1"/>
</dbReference>
<dbReference type="InterPro" id="IPR017871">
    <property type="entry name" value="ABC_transporter-like_CS"/>
</dbReference>
<evidence type="ECO:0000256" key="3">
    <source>
        <dbReference type="ARBA" id="ARBA00022505"/>
    </source>
</evidence>
<evidence type="ECO:0000259" key="12">
    <source>
        <dbReference type="PROSITE" id="PS51866"/>
    </source>
</evidence>
<dbReference type="InterPro" id="IPR003593">
    <property type="entry name" value="AAA+_ATPase"/>
</dbReference>
<evidence type="ECO:0000259" key="11">
    <source>
        <dbReference type="PROSITE" id="PS50893"/>
    </source>
</evidence>
<dbReference type="EMBL" id="CP037968">
    <property type="protein sequence ID" value="QYZ79636.1"/>
    <property type="molecule type" value="Genomic_DNA"/>
</dbReference>
<dbReference type="GO" id="GO:0005315">
    <property type="term" value="F:phosphate transmembrane transporter activity"/>
    <property type="evidence" value="ECO:0007669"/>
    <property type="project" value="InterPro"/>
</dbReference>
<gene>
    <name evidence="13" type="ORF">E2N92_09430</name>
</gene>
<dbReference type="GO" id="GO:0015689">
    <property type="term" value="P:molybdate ion transport"/>
    <property type="evidence" value="ECO:0007669"/>
    <property type="project" value="InterPro"/>
</dbReference>
<dbReference type="GO" id="GO:0035435">
    <property type="term" value="P:phosphate ion transmembrane transport"/>
    <property type="evidence" value="ECO:0007669"/>
    <property type="project" value="InterPro"/>
</dbReference>
<evidence type="ECO:0000256" key="9">
    <source>
        <dbReference type="ARBA" id="ARBA00041133"/>
    </source>
</evidence>
<dbReference type="SUPFAM" id="SSF52540">
    <property type="entry name" value="P-loop containing nucleoside triphosphate hydrolases"/>
    <property type="match status" value="1"/>
</dbReference>
<feature type="domain" description="Mop" evidence="12">
    <location>
        <begin position="293"/>
        <end position="357"/>
    </location>
</feature>
<name>A0A8G1EGY7_9EURY</name>
<comment type="subcellular location">
    <subcellularLocation>
        <location evidence="1">Cell membrane</location>
        <topology evidence="1">Peripheral membrane protein</topology>
    </subcellularLocation>
</comment>
<comment type="similarity">
    <text evidence="6">Belongs to the ABC transporter superfamily. Sulfate/tungstate importer (TC 3.A.1.6) family.</text>
</comment>
<sequence>MIELRHIAKSFDGTTVLRDVNAVIQDGEIFAVIGPSGSGKSTLLRMINLLDSPTSGRILLDGTDIHGEDSHPLEFRRRMAMVFQRPAVFNMSVYENIAYGLRLRHIPEKEIREKVGWALEVIGLSGYGTRQARTLSGGEMQRVALARAVVTSPTVLLMDEPTANLDPVSTAAIEELVVRINREQGQTVIISTHDMRQGQRLAHRIGVLMDGVFSQVGTPREVFATPKNKHVARFVGIENVLSGEITATSDGVVTIDAGGGVSVQAVAPFPVGTRVCACIKPEDITLYLVDGSRISARNVLNGTVTEMKAYGPLNHLTIDCGIPFAALITWKSAEDLDIRVGTRVRLSFKASAVHVVEDFE</sequence>
<dbReference type="GO" id="GO:0005524">
    <property type="term" value="F:ATP binding"/>
    <property type="evidence" value="ECO:0007669"/>
    <property type="project" value="UniProtKB-KW"/>
</dbReference>
<dbReference type="KEGG" id="mfk:E2N92_09430"/>
<dbReference type="InterPro" id="IPR050093">
    <property type="entry name" value="ABC_SmlMolc_Importer"/>
</dbReference>
<dbReference type="PANTHER" id="PTHR42781:SF9">
    <property type="entry name" value="AMINO ACID ABC TRANSPORTER, ATP-BINDING PROTEIN-RELATED"/>
    <property type="match status" value="1"/>
</dbReference>
<dbReference type="Pfam" id="PF03459">
    <property type="entry name" value="TOBE"/>
    <property type="match status" value="1"/>
</dbReference>
<dbReference type="SUPFAM" id="SSF50331">
    <property type="entry name" value="MOP-like"/>
    <property type="match status" value="1"/>
</dbReference>
<dbReference type="GO" id="GO:0016887">
    <property type="term" value="F:ATP hydrolysis activity"/>
    <property type="evidence" value="ECO:0007669"/>
    <property type="project" value="InterPro"/>
</dbReference>
<dbReference type="InterPro" id="IPR005670">
    <property type="entry name" value="PstB-like"/>
</dbReference>
<feature type="domain" description="ABC transporter" evidence="11">
    <location>
        <begin position="2"/>
        <end position="235"/>
    </location>
</feature>
<dbReference type="Gene3D" id="2.40.50.100">
    <property type="match status" value="1"/>
</dbReference>
<keyword evidence="3" id="KW-0500">Molybdenum</keyword>
<dbReference type="AlphaFoldDB" id="A0A8G1EGY7"/>
<dbReference type="InterPro" id="IPR008995">
    <property type="entry name" value="Mo/tungstate-bd_C_term_dom"/>
</dbReference>
<keyword evidence="2" id="KW-0813">Transport</keyword>
<dbReference type="OrthoDB" id="31298at2157"/>
<dbReference type="Proteomes" id="UP000826709">
    <property type="component" value="Chromosome"/>
</dbReference>
<dbReference type="RefSeq" id="WP_220680946.1">
    <property type="nucleotide sequence ID" value="NZ_CP037968.1"/>
</dbReference>
<keyword evidence="14" id="KW-1185">Reference proteome</keyword>
<evidence type="ECO:0000256" key="6">
    <source>
        <dbReference type="ARBA" id="ARBA00038307"/>
    </source>
</evidence>